<feature type="binding site" evidence="12">
    <location>
        <position position="888"/>
    </location>
    <ligand>
        <name>Zn(2+)</name>
        <dbReference type="ChEBI" id="CHEBI:29105"/>
        <label>2</label>
    </ligand>
</feature>
<dbReference type="OrthoDB" id="9815296at2"/>
<dbReference type="Pfam" id="PF04983">
    <property type="entry name" value="RNA_pol_Rpb1_3"/>
    <property type="match status" value="1"/>
</dbReference>
<dbReference type="InterPro" id="IPR012754">
    <property type="entry name" value="DNA-dir_RpoC_beta_prime_bact"/>
</dbReference>
<dbReference type="Pfam" id="PF05000">
    <property type="entry name" value="RNA_pol_Rpb1_4"/>
    <property type="match status" value="1"/>
</dbReference>
<dbReference type="GO" id="GO:0003677">
    <property type="term" value="F:DNA binding"/>
    <property type="evidence" value="ECO:0007669"/>
    <property type="project" value="UniProtKB-UniRule"/>
</dbReference>
<dbReference type="FunFam" id="1.10.40.90:FF:000001">
    <property type="entry name" value="DNA-directed RNA polymerase subunit beta"/>
    <property type="match status" value="1"/>
</dbReference>
<name>A0A3B1E7L5_9GAMM</name>
<dbReference type="InterPro" id="IPR045867">
    <property type="entry name" value="DNA-dir_RpoC_beta_prime"/>
</dbReference>
<dbReference type="InterPro" id="IPR042102">
    <property type="entry name" value="RNA_pol_Rpb1_3_sf"/>
</dbReference>
<comment type="cofactor">
    <cofactor evidence="12">
        <name>Zn(2+)</name>
        <dbReference type="ChEBI" id="CHEBI:29105"/>
    </cofactor>
    <text evidence="12">Binds 2 Zn(2+) ions per subunit.</text>
</comment>
<dbReference type="InterPro" id="IPR007083">
    <property type="entry name" value="RNA_pol_Rpb1_4"/>
</dbReference>
<feature type="binding site" evidence="12">
    <location>
        <position position="898"/>
    </location>
    <ligand>
        <name>Zn(2+)</name>
        <dbReference type="ChEBI" id="CHEBI:29105"/>
        <label>2</label>
    </ligand>
</feature>
<dbReference type="GO" id="GO:0008270">
    <property type="term" value="F:zinc ion binding"/>
    <property type="evidence" value="ECO:0007669"/>
    <property type="project" value="UniProtKB-UniRule"/>
</dbReference>
<dbReference type="InterPro" id="IPR000722">
    <property type="entry name" value="RNA_pol_asu"/>
</dbReference>
<comment type="similarity">
    <text evidence="3">In the C-terminal section; belongs to the RNA polymerase beta' chain family.</text>
</comment>
<dbReference type="PANTHER" id="PTHR19376:SF54">
    <property type="entry name" value="DNA-DIRECTED RNA POLYMERASE SUBUNIT BETA"/>
    <property type="match status" value="1"/>
</dbReference>
<feature type="binding site" evidence="12">
    <location>
        <position position="462"/>
    </location>
    <ligand>
        <name>Mg(2+)</name>
        <dbReference type="ChEBI" id="CHEBI:18420"/>
    </ligand>
</feature>
<dbReference type="FunFam" id="1.10.132.30:FF:000003">
    <property type="entry name" value="DNA-directed RNA polymerase subunit beta"/>
    <property type="match status" value="1"/>
</dbReference>
<keyword evidence="4 12" id="KW-0240">DNA-directed RNA polymerase</keyword>
<dbReference type="Pfam" id="PF00623">
    <property type="entry name" value="RNA_pol_Rpb1_2"/>
    <property type="match status" value="1"/>
</dbReference>
<dbReference type="InterPro" id="IPR007080">
    <property type="entry name" value="RNA_pol_Rpb1_1"/>
</dbReference>
<dbReference type="Gene3D" id="2.40.40.20">
    <property type="match status" value="1"/>
</dbReference>
<dbReference type="InterPro" id="IPR038120">
    <property type="entry name" value="Rpb1_funnel_sf"/>
</dbReference>
<feature type="binding site" evidence="12">
    <location>
        <position position="460"/>
    </location>
    <ligand>
        <name>Mg(2+)</name>
        <dbReference type="ChEBI" id="CHEBI:18420"/>
    </ligand>
</feature>
<dbReference type="NCBIfam" id="TIGR02386">
    <property type="entry name" value="rpoC_TIGR"/>
    <property type="match status" value="1"/>
</dbReference>
<dbReference type="Pfam" id="PF04998">
    <property type="entry name" value="RNA_pol_Rpb1_5"/>
    <property type="match status" value="1"/>
</dbReference>
<dbReference type="Proteomes" id="UP000271849">
    <property type="component" value="Chromosome"/>
</dbReference>
<dbReference type="CDD" id="cd02655">
    <property type="entry name" value="RNAP_beta'_C"/>
    <property type="match status" value="1"/>
</dbReference>
<dbReference type="Gene3D" id="4.10.860.120">
    <property type="entry name" value="RNA polymerase II, clamp domain"/>
    <property type="match status" value="1"/>
</dbReference>
<evidence type="ECO:0000313" key="16">
    <source>
        <dbReference type="Proteomes" id="UP000271849"/>
    </source>
</evidence>
<dbReference type="GO" id="GO:0003899">
    <property type="term" value="F:DNA-directed RNA polymerase activity"/>
    <property type="evidence" value="ECO:0007669"/>
    <property type="project" value="UniProtKB-UniRule"/>
</dbReference>
<dbReference type="GO" id="GO:0000287">
    <property type="term" value="F:magnesium ion binding"/>
    <property type="evidence" value="ECO:0007669"/>
    <property type="project" value="UniProtKB-UniRule"/>
</dbReference>
<dbReference type="Gene3D" id="1.10.150.390">
    <property type="match status" value="1"/>
</dbReference>
<proteinExistence type="inferred from homology"/>
<dbReference type="Gene3D" id="1.10.132.30">
    <property type="match status" value="1"/>
</dbReference>
<feature type="binding site" evidence="12">
    <location>
        <position position="464"/>
    </location>
    <ligand>
        <name>Mg(2+)</name>
        <dbReference type="ChEBI" id="CHEBI:18420"/>
    </ligand>
</feature>
<dbReference type="GO" id="GO:0006351">
    <property type="term" value="P:DNA-templated transcription"/>
    <property type="evidence" value="ECO:0007669"/>
    <property type="project" value="UniProtKB-UniRule"/>
</dbReference>
<dbReference type="Pfam" id="PF04997">
    <property type="entry name" value="RNA_pol_Rpb1_1"/>
    <property type="match status" value="1"/>
</dbReference>
<evidence type="ECO:0000256" key="2">
    <source>
        <dbReference type="ARBA" id="ARBA00007616"/>
    </source>
</evidence>
<keyword evidence="10 12" id="KW-0804">Transcription</keyword>
<protein>
    <recommendedName>
        <fullName evidence="12">DNA-directed RNA polymerase subunit beta'</fullName>
        <shortName evidence="12">RNAP subunit beta'</shortName>
        <ecNumber evidence="12">2.7.7.6</ecNumber>
    </recommendedName>
    <alternativeName>
        <fullName evidence="12">RNA polymerase subunit beta'</fullName>
    </alternativeName>
    <alternativeName>
        <fullName evidence="12">Transcriptase subunit beta'</fullName>
    </alternativeName>
</protein>
<feature type="binding site" evidence="12">
    <location>
        <position position="88"/>
    </location>
    <ligand>
        <name>Zn(2+)</name>
        <dbReference type="ChEBI" id="CHEBI:29105"/>
        <label>1</label>
    </ligand>
</feature>
<evidence type="ECO:0000313" key="15">
    <source>
        <dbReference type="EMBL" id="VAX76217.1"/>
    </source>
</evidence>
<gene>
    <name evidence="12 15" type="primary">rpoC</name>
    <name evidence="15" type="ORF">BUCINSTRO3249_0018</name>
</gene>
<evidence type="ECO:0000256" key="5">
    <source>
        <dbReference type="ARBA" id="ARBA00022679"/>
    </source>
</evidence>
<evidence type="ECO:0000256" key="9">
    <source>
        <dbReference type="ARBA" id="ARBA00022842"/>
    </source>
</evidence>
<feature type="binding site" evidence="12">
    <location>
        <position position="72"/>
    </location>
    <ligand>
        <name>Zn(2+)</name>
        <dbReference type="ChEBI" id="CHEBI:29105"/>
        <label>1</label>
    </ligand>
</feature>
<dbReference type="STRING" id="1921549.GCA_900128825_00018"/>
<evidence type="ECO:0000259" key="14">
    <source>
        <dbReference type="SMART" id="SM00663"/>
    </source>
</evidence>
<evidence type="ECO:0000256" key="10">
    <source>
        <dbReference type="ARBA" id="ARBA00023163"/>
    </source>
</evidence>
<comment type="similarity">
    <text evidence="1 12 13">Belongs to the RNA polymerase beta' chain family.</text>
</comment>
<dbReference type="Gene3D" id="1.10.1790.20">
    <property type="match status" value="1"/>
</dbReference>
<feature type="domain" description="RNA polymerase N-terminal" evidence="14">
    <location>
        <begin position="235"/>
        <end position="514"/>
    </location>
</feature>
<keyword evidence="7 12" id="KW-0479">Metal-binding</keyword>
<comment type="catalytic activity">
    <reaction evidence="11 12 13">
        <text>RNA(n) + a ribonucleoside 5'-triphosphate = RNA(n+1) + diphosphate</text>
        <dbReference type="Rhea" id="RHEA:21248"/>
        <dbReference type="Rhea" id="RHEA-COMP:14527"/>
        <dbReference type="Rhea" id="RHEA-COMP:17342"/>
        <dbReference type="ChEBI" id="CHEBI:33019"/>
        <dbReference type="ChEBI" id="CHEBI:61557"/>
        <dbReference type="ChEBI" id="CHEBI:140395"/>
        <dbReference type="EC" id="2.7.7.6"/>
    </reaction>
</comment>
<sequence>MKDILKFFKKNTKIEEFDSIRISLASPEIIRSWSFGEVKKPETINYRTFKPERDGLFCARIFGPIKDYECLCGKYKRLKHRGVICEKCGVEVTQSKVRRERMGHIELAAPIAHIWFLKSLPSRIGLLLDMPLRDIERVLYFESYVVINPGMTNLELYQILTEDQYINAFNEFGDDFNAKMGAEAIQKLLKKIDLKNTCIKLKKEVSKINSETKRKKVTKRIKLIESLLISKNKPEWMILTVLPILPPDLRPLVPLDGGRFATSDLNDLYRRVINRNNRLKRLLELSAPEIIVRNEKRMLQEAIDALLDNGRRGRSITGSNKRPLKSLADMIKGKQGRFRQNLLGKRVDYSGRSVITVGPYLHLNQCGIPKKMALELFKPFIYGKLEQKNLATTIKSAKKMVEKEEPVVWDILDNVIRKHPILLNRAPTLHRLGIQAFEPILIEGKAIQLHPLVCVAYNADFDGDQMAIHIPLTKTAQKEAQKLMMSTKNILSPANGEPIIVPSQDVILGIYYMTRKKQQGRSENMLLSSPKEAEKMYMLGAVDLHSTVTIRVNEYKKNKYNLFKKKQKTIKTTIGRAIFWTIIPRGLKFKIINKTLKKPDISNILNTCYRILGLKETVNLADQIMYMGFSYAAKSGVSVGINDIVIPEEKKEILSKSEIEVEEIHKQFQTGLVTEGERYNKIIDIWATTNDKIATAMMKNLSYENIYDNNQKKVKQKSFNNIFIMADSGARGSAAQIRQLAGMRGLMAKPDGSIIETPITANFKEGLNVLQYFISTHGARKGLADTALKTANSGYLTRRLVDVAQDLVVTETDCKTKKGILMSALIEGGDIKEPLRERVLGRITVEDIFYLDSKKIMIPQNTLLNEKLCDMLEKNSIDTIKVRSVVHCETSFGVCAYCYGRDLARGELVKKGEAIGVIAAQSIGEPGTQLTMRTFHIGGAASKVASESSIQIRKNGIIHLNQSKSIKNSNGNIIITSRNVELKMLDELGKTQESYKIPYGSILMKGNGEKAQSGEIIAKWDPHTIPVITEVNGYIKFIDMVEGKSITKQNDELTGLSSIVILDTSERSIQGKDLKPSLKIVNKNGLDIFIPGTDMPAQYFLPGKSIIQLENGMKISSGDTLARIPLESVGTKDITGGLPRVADLFEARKPKELAILAEINGIVSFGKETKGKRRLILTPPDGNNTYEEMIPKWRQLNVFEGERVEKGDIISDGPESPHDILRLRGVQAVTNYIVNEVQEVYRLQGVKINNKHIEVIIRQMLRKATIVNSGDSHFLKGEQIEYSRIMLENKKIKKNQKNIATFSRDLLGITKASLATESFISAASFQETTRVLTEAAVAGKKDKLRGLKENVIVGRLIPAGTGYQYHKRRLKNRTKSLSIKNNHSKSVSVEEATANLSELLNSSEKINTNI</sequence>
<accession>A0A3B1E7L5</accession>
<dbReference type="CDD" id="cd01609">
    <property type="entry name" value="RNAP_beta'_N"/>
    <property type="match status" value="1"/>
</dbReference>
<comment type="subunit">
    <text evidence="12">The RNAP catalytic core consists of 2 alpha, 1 beta, 1 beta' and 1 omega subunit. When a sigma factor is associated with the core the holoenzyme is formed, which can initiate transcription.</text>
</comment>
<dbReference type="FunFam" id="4.10.860.120:FF:000001">
    <property type="entry name" value="DNA-directed RNA polymerase subunit beta"/>
    <property type="match status" value="1"/>
</dbReference>
<feature type="binding site" evidence="12">
    <location>
        <position position="85"/>
    </location>
    <ligand>
        <name>Zn(2+)</name>
        <dbReference type="ChEBI" id="CHEBI:29105"/>
        <label>1</label>
    </ligand>
</feature>
<dbReference type="InterPro" id="IPR006592">
    <property type="entry name" value="RNA_pol_N"/>
</dbReference>
<dbReference type="PANTHER" id="PTHR19376">
    <property type="entry name" value="DNA-DIRECTED RNA POLYMERASE"/>
    <property type="match status" value="1"/>
</dbReference>
<evidence type="ECO:0000256" key="7">
    <source>
        <dbReference type="ARBA" id="ARBA00022723"/>
    </source>
</evidence>
<evidence type="ECO:0000256" key="12">
    <source>
        <dbReference type="HAMAP-Rule" id="MF_01322"/>
    </source>
</evidence>
<dbReference type="InterPro" id="IPR007066">
    <property type="entry name" value="RNA_pol_Rpb1_3"/>
</dbReference>
<feature type="binding site" evidence="12">
    <location>
        <position position="70"/>
    </location>
    <ligand>
        <name>Zn(2+)</name>
        <dbReference type="ChEBI" id="CHEBI:29105"/>
        <label>1</label>
    </ligand>
</feature>
<dbReference type="SUPFAM" id="SSF64484">
    <property type="entry name" value="beta and beta-prime subunits of DNA dependent RNA-polymerase"/>
    <property type="match status" value="1"/>
</dbReference>
<comment type="similarity">
    <text evidence="2">In the N-terminal section; belongs to the RNA polymerase beta chain family.</text>
</comment>
<comment type="cofactor">
    <cofactor evidence="12">
        <name>Mg(2+)</name>
        <dbReference type="ChEBI" id="CHEBI:18420"/>
    </cofactor>
    <text evidence="12">Binds 1 Mg(2+) ion per subunit.</text>
</comment>
<keyword evidence="6 12" id="KW-0548">Nucleotidyltransferase</keyword>
<evidence type="ECO:0000256" key="6">
    <source>
        <dbReference type="ARBA" id="ARBA00022695"/>
    </source>
</evidence>
<dbReference type="SMART" id="SM00663">
    <property type="entry name" value="RPOLA_N"/>
    <property type="match status" value="1"/>
</dbReference>
<dbReference type="RefSeq" id="WP_158348894.1">
    <property type="nucleotide sequence ID" value="NZ_LR025085.1"/>
</dbReference>
<dbReference type="Gene3D" id="2.40.50.100">
    <property type="match status" value="3"/>
</dbReference>
<feature type="binding site" evidence="12">
    <location>
        <position position="895"/>
    </location>
    <ligand>
        <name>Zn(2+)</name>
        <dbReference type="ChEBI" id="CHEBI:29105"/>
        <label>2</label>
    </ligand>
</feature>
<dbReference type="InterPro" id="IPR044893">
    <property type="entry name" value="RNA_pol_Rpb1_clamp_domain"/>
</dbReference>
<evidence type="ECO:0000256" key="3">
    <source>
        <dbReference type="ARBA" id="ARBA00009839"/>
    </source>
</evidence>
<dbReference type="FunFam" id="1.10.150.390:FF:000002">
    <property type="entry name" value="DNA-directed RNA polymerase subunit beta"/>
    <property type="match status" value="1"/>
</dbReference>
<dbReference type="HAMAP" id="MF_01322">
    <property type="entry name" value="RNApol_bact_RpoC"/>
    <property type="match status" value="1"/>
</dbReference>
<keyword evidence="5 12" id="KW-0808">Transferase</keyword>
<comment type="function">
    <text evidence="12 13">DNA-dependent RNA polymerase catalyzes the transcription of DNA into RNA using the four ribonucleoside triphosphates as substrates.</text>
</comment>
<evidence type="ECO:0000256" key="4">
    <source>
        <dbReference type="ARBA" id="ARBA00022478"/>
    </source>
</evidence>
<dbReference type="Gene3D" id="1.10.40.90">
    <property type="match status" value="1"/>
</dbReference>
<dbReference type="GO" id="GO:0005829">
    <property type="term" value="C:cytosol"/>
    <property type="evidence" value="ECO:0007669"/>
    <property type="project" value="UniProtKB-ARBA"/>
</dbReference>
<evidence type="ECO:0000256" key="13">
    <source>
        <dbReference type="RuleBase" id="RU004279"/>
    </source>
</evidence>
<dbReference type="EMBL" id="LR025085">
    <property type="protein sequence ID" value="VAX76217.1"/>
    <property type="molecule type" value="Genomic_DNA"/>
</dbReference>
<keyword evidence="8 12" id="KW-0862">Zinc</keyword>
<reference evidence="16" key="1">
    <citation type="submission" date="2018-09" db="EMBL/GenBank/DDBJ databases">
        <authorList>
            <person name="Manzano-Marin A."/>
            <person name="Manzano-Marin A."/>
        </authorList>
    </citation>
    <scope>NUCLEOTIDE SEQUENCE [LARGE SCALE GENOMIC DNA]</scope>
    <source>
        <strain evidence="16">BuCistrobi</strain>
    </source>
</reference>
<dbReference type="InterPro" id="IPR007081">
    <property type="entry name" value="RNA_pol_Rpb1_5"/>
</dbReference>
<keyword evidence="9 12" id="KW-0460">Magnesium</keyword>
<organism evidence="15 16">
    <name type="scientific">Buchnera aphidicola</name>
    <name type="common">Cinara strobi</name>
    <dbReference type="NCBI Taxonomy" id="1921549"/>
    <lineage>
        <taxon>Bacteria</taxon>
        <taxon>Pseudomonadati</taxon>
        <taxon>Pseudomonadota</taxon>
        <taxon>Gammaproteobacteria</taxon>
        <taxon>Enterobacterales</taxon>
        <taxon>Erwiniaceae</taxon>
        <taxon>Buchnera</taxon>
    </lineage>
</organism>
<dbReference type="Gene3D" id="1.10.274.100">
    <property type="entry name" value="RNA polymerase Rpb1, domain 3"/>
    <property type="match status" value="1"/>
</dbReference>
<evidence type="ECO:0000256" key="8">
    <source>
        <dbReference type="ARBA" id="ARBA00022833"/>
    </source>
</evidence>
<dbReference type="GO" id="GO:0000428">
    <property type="term" value="C:DNA-directed RNA polymerase complex"/>
    <property type="evidence" value="ECO:0007669"/>
    <property type="project" value="UniProtKB-KW"/>
</dbReference>
<dbReference type="EC" id="2.7.7.6" evidence="12"/>
<evidence type="ECO:0000256" key="11">
    <source>
        <dbReference type="ARBA" id="ARBA00048552"/>
    </source>
</evidence>
<evidence type="ECO:0000256" key="1">
    <source>
        <dbReference type="ARBA" id="ARBA00006460"/>
    </source>
</evidence>
<feature type="binding site" evidence="12">
    <location>
        <position position="814"/>
    </location>
    <ligand>
        <name>Zn(2+)</name>
        <dbReference type="ChEBI" id="CHEBI:29105"/>
        <label>2</label>
    </ligand>
</feature>